<evidence type="ECO:0000256" key="5">
    <source>
        <dbReference type="ARBA" id="ARBA00022725"/>
    </source>
</evidence>
<reference evidence="11" key="1">
    <citation type="journal article" date="2021" name="Mol. Ecol. Resour.">
        <title>Apolygus lucorum genome provides insights into omnivorousness and mesophyll feeding.</title>
        <authorList>
            <person name="Liu Y."/>
            <person name="Liu H."/>
            <person name="Wang H."/>
            <person name="Huang T."/>
            <person name="Liu B."/>
            <person name="Yang B."/>
            <person name="Yin L."/>
            <person name="Li B."/>
            <person name="Zhang Y."/>
            <person name="Zhang S."/>
            <person name="Jiang F."/>
            <person name="Zhang X."/>
            <person name="Ren Y."/>
            <person name="Wang B."/>
            <person name="Wang S."/>
            <person name="Lu Y."/>
            <person name="Wu K."/>
            <person name="Fan W."/>
            <person name="Wang G."/>
        </authorList>
    </citation>
    <scope>NUCLEOTIDE SEQUENCE</scope>
    <source>
        <strain evidence="11">12Hb</strain>
    </source>
</reference>
<keyword evidence="4 10" id="KW-0812">Transmembrane</keyword>
<dbReference type="PANTHER" id="PTHR21137:SF35">
    <property type="entry name" value="ODORANT RECEPTOR 19A-RELATED"/>
    <property type="match status" value="1"/>
</dbReference>
<evidence type="ECO:0000313" key="11">
    <source>
        <dbReference type="EMBL" id="KAF6210572.1"/>
    </source>
</evidence>
<keyword evidence="7 10" id="KW-0472">Membrane</keyword>
<feature type="transmembrane region" description="Helical" evidence="10">
    <location>
        <begin position="199"/>
        <end position="220"/>
    </location>
</feature>
<dbReference type="GO" id="GO:0007165">
    <property type="term" value="P:signal transduction"/>
    <property type="evidence" value="ECO:0007669"/>
    <property type="project" value="UniProtKB-KW"/>
</dbReference>
<comment type="caution">
    <text evidence="11">The sequence shown here is derived from an EMBL/GenBank/DDBJ whole genome shotgun (WGS) entry which is preliminary data.</text>
</comment>
<dbReference type="GO" id="GO:0005549">
    <property type="term" value="F:odorant binding"/>
    <property type="evidence" value="ECO:0007669"/>
    <property type="project" value="InterPro"/>
</dbReference>
<feature type="transmembrane region" description="Helical" evidence="10">
    <location>
        <begin position="31"/>
        <end position="55"/>
    </location>
</feature>
<organism evidence="11 12">
    <name type="scientific">Apolygus lucorum</name>
    <name type="common">Small green plant bug</name>
    <name type="synonym">Lygocoris lucorum</name>
    <dbReference type="NCBI Taxonomy" id="248454"/>
    <lineage>
        <taxon>Eukaryota</taxon>
        <taxon>Metazoa</taxon>
        <taxon>Ecdysozoa</taxon>
        <taxon>Arthropoda</taxon>
        <taxon>Hexapoda</taxon>
        <taxon>Insecta</taxon>
        <taxon>Pterygota</taxon>
        <taxon>Neoptera</taxon>
        <taxon>Paraneoptera</taxon>
        <taxon>Hemiptera</taxon>
        <taxon>Heteroptera</taxon>
        <taxon>Panheteroptera</taxon>
        <taxon>Cimicomorpha</taxon>
        <taxon>Miridae</taxon>
        <taxon>Mirini</taxon>
        <taxon>Apolygus</taxon>
    </lineage>
</organism>
<evidence type="ECO:0000256" key="9">
    <source>
        <dbReference type="ARBA" id="ARBA00023224"/>
    </source>
</evidence>
<evidence type="ECO:0000256" key="8">
    <source>
        <dbReference type="ARBA" id="ARBA00023170"/>
    </source>
</evidence>
<keyword evidence="6 10" id="KW-1133">Transmembrane helix</keyword>
<name>A0A8S9XND3_APOLU</name>
<dbReference type="OrthoDB" id="6623986at2759"/>
<evidence type="ECO:0000313" key="12">
    <source>
        <dbReference type="Proteomes" id="UP000466442"/>
    </source>
</evidence>
<gene>
    <name evidence="11" type="ORF">GE061_013678</name>
</gene>
<evidence type="ECO:0000256" key="2">
    <source>
        <dbReference type="ARBA" id="ARBA00022475"/>
    </source>
</evidence>
<evidence type="ECO:0000256" key="6">
    <source>
        <dbReference type="ARBA" id="ARBA00022989"/>
    </source>
</evidence>
<feature type="transmembrane region" description="Helical" evidence="10">
    <location>
        <begin position="232"/>
        <end position="252"/>
    </location>
</feature>
<evidence type="ECO:0000256" key="10">
    <source>
        <dbReference type="SAM" id="Phobius"/>
    </source>
</evidence>
<sequence length="316" mass="36273">MLGKGFHDYQEPEYSSKEFEKYKTMLRKQNVALIILACYVALIGILVVFVCPLIDESLGFGWTEPYDEYGVNRQLPVTLWLPFYSHEGIKHWFTFLFIEGLGGAMICLSIGGSALLFTSLTIGTMLEQKRLVLSIRDIEQRARHRFQTHYKGKPGVDGEGKNIALIDDDNYQKCITYCFRQNVIHHQSILTYKRLVSEIFRVPLLSAFFVETMAIAMSMLKLNEGSNKWGANIAFACIAIAEVANMVMICFLGELVTSGSNEINQELYFTKWYRYNIENKKFLLQFLVETRNPIVFDALGLVICNLEQFSMVRNLE</sequence>
<dbReference type="Proteomes" id="UP000466442">
    <property type="component" value="Linkage Group LG5"/>
</dbReference>
<evidence type="ECO:0008006" key="13">
    <source>
        <dbReference type="Google" id="ProtNLM"/>
    </source>
</evidence>
<proteinExistence type="predicted"/>
<feature type="transmembrane region" description="Helical" evidence="10">
    <location>
        <begin position="101"/>
        <end position="126"/>
    </location>
</feature>
<keyword evidence="3" id="KW-0716">Sensory transduction</keyword>
<dbReference type="EMBL" id="WIXP02000005">
    <property type="protein sequence ID" value="KAF6210572.1"/>
    <property type="molecule type" value="Genomic_DNA"/>
</dbReference>
<evidence type="ECO:0000256" key="7">
    <source>
        <dbReference type="ARBA" id="ARBA00023136"/>
    </source>
</evidence>
<keyword evidence="2" id="KW-1003">Cell membrane</keyword>
<dbReference type="Pfam" id="PF02949">
    <property type="entry name" value="7tm_6"/>
    <property type="match status" value="1"/>
</dbReference>
<keyword evidence="12" id="KW-1185">Reference proteome</keyword>
<keyword evidence="9" id="KW-0807">Transducer</keyword>
<dbReference type="PANTHER" id="PTHR21137">
    <property type="entry name" value="ODORANT RECEPTOR"/>
    <property type="match status" value="1"/>
</dbReference>
<dbReference type="InterPro" id="IPR004117">
    <property type="entry name" value="7tm6_olfct_rcpt"/>
</dbReference>
<dbReference type="AlphaFoldDB" id="A0A8S9XND3"/>
<comment type="subcellular location">
    <subcellularLocation>
        <location evidence="1">Cell membrane</location>
        <topology evidence="1">Multi-pass membrane protein</topology>
    </subcellularLocation>
</comment>
<dbReference type="GO" id="GO:0005886">
    <property type="term" value="C:plasma membrane"/>
    <property type="evidence" value="ECO:0007669"/>
    <property type="project" value="UniProtKB-SubCell"/>
</dbReference>
<evidence type="ECO:0000256" key="4">
    <source>
        <dbReference type="ARBA" id="ARBA00022692"/>
    </source>
</evidence>
<keyword evidence="5" id="KW-0552">Olfaction</keyword>
<protein>
    <recommendedName>
        <fullName evidence="13">Olfactory receptor</fullName>
    </recommendedName>
</protein>
<accession>A0A8S9XND3</accession>
<evidence type="ECO:0000256" key="1">
    <source>
        <dbReference type="ARBA" id="ARBA00004651"/>
    </source>
</evidence>
<keyword evidence="8" id="KW-0675">Receptor</keyword>
<dbReference type="GO" id="GO:0004984">
    <property type="term" value="F:olfactory receptor activity"/>
    <property type="evidence" value="ECO:0007669"/>
    <property type="project" value="InterPro"/>
</dbReference>
<evidence type="ECO:0000256" key="3">
    <source>
        <dbReference type="ARBA" id="ARBA00022606"/>
    </source>
</evidence>